<dbReference type="Proteomes" id="UP001419268">
    <property type="component" value="Unassembled WGS sequence"/>
</dbReference>
<keyword evidence="3" id="KW-1185">Reference proteome</keyword>
<feature type="compositionally biased region" description="Low complexity" evidence="1">
    <location>
        <begin position="62"/>
        <end position="79"/>
    </location>
</feature>
<protein>
    <submittedName>
        <fullName evidence="2">Uncharacterized protein</fullName>
    </submittedName>
</protein>
<name>A0AAP0INA9_9MAGN</name>
<reference evidence="2 3" key="1">
    <citation type="submission" date="2024-01" db="EMBL/GenBank/DDBJ databases">
        <title>Genome assemblies of Stephania.</title>
        <authorList>
            <person name="Yang L."/>
        </authorList>
    </citation>
    <scope>NUCLEOTIDE SEQUENCE [LARGE SCALE GENOMIC DNA]</scope>
    <source>
        <strain evidence="2">JXDWG</strain>
        <tissue evidence="2">Leaf</tissue>
    </source>
</reference>
<dbReference type="AlphaFoldDB" id="A0AAP0INA9"/>
<evidence type="ECO:0000313" key="2">
    <source>
        <dbReference type="EMBL" id="KAK9118245.1"/>
    </source>
</evidence>
<sequence>MARSPRLTTPRRWSRWGEVAAVDAVRGGELPERAFVGVDSNNVAASPLPRHCLSRCLDIASAASSPPSSTTSVAPSPSSAAPPSPPPSPPAPVPLLLRRLLLFSLSSAAPPSPPSSLFSF</sequence>
<gene>
    <name evidence="2" type="ORF">Scep_016338</name>
</gene>
<proteinExistence type="predicted"/>
<accession>A0AAP0INA9</accession>
<organism evidence="2 3">
    <name type="scientific">Stephania cephalantha</name>
    <dbReference type="NCBI Taxonomy" id="152367"/>
    <lineage>
        <taxon>Eukaryota</taxon>
        <taxon>Viridiplantae</taxon>
        <taxon>Streptophyta</taxon>
        <taxon>Embryophyta</taxon>
        <taxon>Tracheophyta</taxon>
        <taxon>Spermatophyta</taxon>
        <taxon>Magnoliopsida</taxon>
        <taxon>Ranunculales</taxon>
        <taxon>Menispermaceae</taxon>
        <taxon>Menispermoideae</taxon>
        <taxon>Cissampelideae</taxon>
        <taxon>Stephania</taxon>
    </lineage>
</organism>
<feature type="region of interest" description="Disordered" evidence="1">
    <location>
        <begin position="62"/>
        <end position="92"/>
    </location>
</feature>
<dbReference type="EMBL" id="JBBNAG010000007">
    <property type="protein sequence ID" value="KAK9118245.1"/>
    <property type="molecule type" value="Genomic_DNA"/>
</dbReference>
<evidence type="ECO:0000256" key="1">
    <source>
        <dbReference type="SAM" id="MobiDB-lite"/>
    </source>
</evidence>
<evidence type="ECO:0000313" key="3">
    <source>
        <dbReference type="Proteomes" id="UP001419268"/>
    </source>
</evidence>
<feature type="compositionally biased region" description="Pro residues" evidence="1">
    <location>
        <begin position="80"/>
        <end position="92"/>
    </location>
</feature>
<comment type="caution">
    <text evidence="2">The sequence shown here is derived from an EMBL/GenBank/DDBJ whole genome shotgun (WGS) entry which is preliminary data.</text>
</comment>